<accession>B4JUK9</accession>
<evidence type="ECO:0000256" key="6">
    <source>
        <dbReference type="ARBA" id="ARBA00022846"/>
    </source>
</evidence>
<evidence type="ECO:0000313" key="13">
    <source>
        <dbReference type="Proteomes" id="UP000001070"/>
    </source>
</evidence>
<evidence type="ECO:0000256" key="8">
    <source>
        <dbReference type="ARBA" id="ARBA00023212"/>
    </source>
</evidence>
<evidence type="ECO:0000256" key="9">
    <source>
        <dbReference type="ARBA" id="ARBA00023273"/>
    </source>
</evidence>
<dbReference type="STRING" id="7222.B4JUK9"/>
<dbReference type="PANTHER" id="PTHR31598">
    <property type="entry name" value="IQ DOMAIN-CONTAINING PROTEIN D"/>
    <property type="match status" value="1"/>
</dbReference>
<feature type="region of interest" description="Disordered" evidence="11">
    <location>
        <begin position="330"/>
        <end position="351"/>
    </location>
</feature>
<keyword evidence="8" id="KW-0206">Cytoskeleton</keyword>
<evidence type="ECO:0000256" key="1">
    <source>
        <dbReference type="ARBA" id="ARBA00003029"/>
    </source>
</evidence>
<keyword evidence="7" id="KW-0969">Cilium</keyword>
<dbReference type="PhylomeDB" id="B4JUK9"/>
<comment type="subcellular location">
    <subcellularLocation>
        <location evidence="2">Cytoplasm</location>
        <location evidence="2">Cytoskeleton</location>
        <location evidence="2">Flagellum axoneme</location>
    </subcellularLocation>
</comment>
<dbReference type="Proteomes" id="UP000001070">
    <property type="component" value="Unassembled WGS sequence"/>
</dbReference>
<dbReference type="AlphaFoldDB" id="B4JUK9"/>
<evidence type="ECO:0000256" key="3">
    <source>
        <dbReference type="ARBA" id="ARBA00009071"/>
    </source>
</evidence>
<organism evidence="13">
    <name type="scientific">Drosophila grimshawi</name>
    <name type="common">Hawaiian fruit fly</name>
    <name type="synonym">Idiomyia grimshawi</name>
    <dbReference type="NCBI Taxonomy" id="7222"/>
    <lineage>
        <taxon>Eukaryota</taxon>
        <taxon>Metazoa</taxon>
        <taxon>Ecdysozoa</taxon>
        <taxon>Arthropoda</taxon>
        <taxon>Hexapoda</taxon>
        <taxon>Insecta</taxon>
        <taxon>Pterygota</taxon>
        <taxon>Neoptera</taxon>
        <taxon>Endopterygota</taxon>
        <taxon>Diptera</taxon>
        <taxon>Brachycera</taxon>
        <taxon>Muscomorpha</taxon>
        <taxon>Ephydroidea</taxon>
        <taxon>Drosophilidae</taxon>
        <taxon>Drosophila</taxon>
        <taxon>Hawaiian Drosophila</taxon>
    </lineage>
</organism>
<evidence type="ECO:0000256" key="2">
    <source>
        <dbReference type="ARBA" id="ARBA00004611"/>
    </source>
</evidence>
<comment type="function">
    <text evidence="1">Component of the nexin-dynein regulatory complex (N-DRC), a key regulator of ciliary/flagellar motility which maintains the alignment and integrity of the distal axoneme and regulates microtubule sliding in motile axonemes.</text>
</comment>
<evidence type="ECO:0000256" key="5">
    <source>
        <dbReference type="ARBA" id="ARBA00022490"/>
    </source>
</evidence>
<feature type="coiled-coil region" evidence="10">
    <location>
        <begin position="185"/>
        <end position="237"/>
    </location>
</feature>
<name>B4JUK9_DROGR</name>
<evidence type="ECO:0000256" key="10">
    <source>
        <dbReference type="SAM" id="Coils"/>
    </source>
</evidence>
<dbReference type="OMA" id="KYDLEMG"/>
<sequence>MIALLLPKLLAKPSSLVEALTGTEYEPALKLVADYVRRRDTIVQEQRHPLYDDGMIKIINYFQRHPQIRQLFPDYEMTPQDNQLLFIFEQMFQIALSHLKRTAKHELASEHKLHKLYKGNEEVKKNIDELLRKLSRRKVQLRWIMAARTVFVQKCEMKMSVKKAQYAKRILNESENCQSIIRKNRKKCLERIKVLETELQSLRANYEQQAKRNRRVEMRTRQEKNKLELQLQSAINKYDHTIGERMIEHLDLENEFEGEQKSMETLVIAYHKEEKNYKNIVTQHEEGLNNNMKSKINLYMMNRAARKIQNYWREWRTQLNKEMRSKMIATKKKKRNTKKHRKLNISHRNSS</sequence>
<dbReference type="PANTHER" id="PTHR31598:SF1">
    <property type="entry name" value="DYNEIN REGULATORY COMPLEX PROTEIN 10"/>
    <property type="match status" value="1"/>
</dbReference>
<evidence type="ECO:0000256" key="11">
    <source>
        <dbReference type="SAM" id="MobiDB-lite"/>
    </source>
</evidence>
<evidence type="ECO:0000313" key="12">
    <source>
        <dbReference type="EMBL" id="EDV91179.1"/>
    </source>
</evidence>
<protein>
    <recommendedName>
        <fullName evidence="4">Dynein regulatory complex protein 10</fullName>
    </recommendedName>
</protein>
<dbReference type="InterPro" id="IPR042815">
    <property type="entry name" value="DRC10"/>
</dbReference>
<keyword evidence="9" id="KW-0966">Cell projection</keyword>
<dbReference type="HOGENOM" id="CLU_730108_0_0_1"/>
<proteinExistence type="inferred from homology"/>
<reference evidence="12 13" key="1">
    <citation type="journal article" date="2007" name="Nature">
        <title>Evolution of genes and genomes on the Drosophila phylogeny.</title>
        <authorList>
            <consortium name="Drosophila 12 Genomes Consortium"/>
            <person name="Clark A.G."/>
            <person name="Eisen M.B."/>
            <person name="Smith D.R."/>
            <person name="Bergman C.M."/>
            <person name="Oliver B."/>
            <person name="Markow T.A."/>
            <person name="Kaufman T.C."/>
            <person name="Kellis M."/>
            <person name="Gelbart W."/>
            <person name="Iyer V.N."/>
            <person name="Pollard D.A."/>
            <person name="Sackton T.B."/>
            <person name="Larracuente A.M."/>
            <person name="Singh N.D."/>
            <person name="Abad J.P."/>
            <person name="Abt D.N."/>
            <person name="Adryan B."/>
            <person name="Aguade M."/>
            <person name="Akashi H."/>
            <person name="Anderson W.W."/>
            <person name="Aquadro C.F."/>
            <person name="Ardell D.H."/>
            <person name="Arguello R."/>
            <person name="Artieri C.G."/>
            <person name="Barbash D.A."/>
            <person name="Barker D."/>
            <person name="Barsanti P."/>
            <person name="Batterham P."/>
            <person name="Batzoglou S."/>
            <person name="Begun D."/>
            <person name="Bhutkar A."/>
            <person name="Blanco E."/>
            <person name="Bosak S.A."/>
            <person name="Bradley R.K."/>
            <person name="Brand A.D."/>
            <person name="Brent M.R."/>
            <person name="Brooks A.N."/>
            <person name="Brown R.H."/>
            <person name="Butlin R.K."/>
            <person name="Caggese C."/>
            <person name="Calvi B.R."/>
            <person name="Bernardo de Carvalho A."/>
            <person name="Caspi A."/>
            <person name="Castrezana S."/>
            <person name="Celniker S.E."/>
            <person name="Chang J.L."/>
            <person name="Chapple C."/>
            <person name="Chatterji S."/>
            <person name="Chinwalla A."/>
            <person name="Civetta A."/>
            <person name="Clifton S.W."/>
            <person name="Comeron J.M."/>
            <person name="Costello J.C."/>
            <person name="Coyne J.A."/>
            <person name="Daub J."/>
            <person name="David R.G."/>
            <person name="Delcher A.L."/>
            <person name="Delehaunty K."/>
            <person name="Do C.B."/>
            <person name="Ebling H."/>
            <person name="Edwards K."/>
            <person name="Eickbush T."/>
            <person name="Evans J.D."/>
            <person name="Filipski A."/>
            <person name="Findeiss S."/>
            <person name="Freyhult E."/>
            <person name="Fulton L."/>
            <person name="Fulton R."/>
            <person name="Garcia A.C."/>
            <person name="Gardiner A."/>
            <person name="Garfield D.A."/>
            <person name="Garvin B.E."/>
            <person name="Gibson G."/>
            <person name="Gilbert D."/>
            <person name="Gnerre S."/>
            <person name="Godfrey J."/>
            <person name="Good R."/>
            <person name="Gotea V."/>
            <person name="Gravely B."/>
            <person name="Greenberg A.J."/>
            <person name="Griffiths-Jones S."/>
            <person name="Gross S."/>
            <person name="Guigo R."/>
            <person name="Gustafson E.A."/>
            <person name="Haerty W."/>
            <person name="Hahn M.W."/>
            <person name="Halligan D.L."/>
            <person name="Halpern A.L."/>
            <person name="Halter G.M."/>
            <person name="Han M.V."/>
            <person name="Heger A."/>
            <person name="Hillier L."/>
            <person name="Hinrichs A.S."/>
            <person name="Holmes I."/>
            <person name="Hoskins R.A."/>
            <person name="Hubisz M.J."/>
            <person name="Hultmark D."/>
            <person name="Huntley M.A."/>
            <person name="Jaffe D.B."/>
            <person name="Jagadeeshan S."/>
            <person name="Jeck W.R."/>
            <person name="Johnson J."/>
            <person name="Jones C.D."/>
            <person name="Jordan W.C."/>
            <person name="Karpen G.H."/>
            <person name="Kataoka E."/>
            <person name="Keightley P.D."/>
            <person name="Kheradpour P."/>
            <person name="Kirkness E.F."/>
            <person name="Koerich L.B."/>
            <person name="Kristiansen K."/>
            <person name="Kudrna D."/>
            <person name="Kulathinal R.J."/>
            <person name="Kumar S."/>
            <person name="Kwok R."/>
            <person name="Lander E."/>
            <person name="Langley C.H."/>
            <person name="Lapoint R."/>
            <person name="Lazzaro B.P."/>
            <person name="Lee S.J."/>
            <person name="Levesque L."/>
            <person name="Li R."/>
            <person name="Lin C.F."/>
            <person name="Lin M.F."/>
            <person name="Lindblad-Toh K."/>
            <person name="Llopart A."/>
            <person name="Long M."/>
            <person name="Low L."/>
            <person name="Lozovsky E."/>
            <person name="Lu J."/>
            <person name="Luo M."/>
            <person name="Machado C.A."/>
            <person name="Makalowski W."/>
            <person name="Marzo M."/>
            <person name="Matsuda M."/>
            <person name="Matzkin L."/>
            <person name="McAllister B."/>
            <person name="McBride C.S."/>
            <person name="McKernan B."/>
            <person name="McKernan K."/>
            <person name="Mendez-Lago M."/>
            <person name="Minx P."/>
            <person name="Mollenhauer M.U."/>
            <person name="Montooth K."/>
            <person name="Mount S.M."/>
            <person name="Mu X."/>
            <person name="Myers E."/>
            <person name="Negre B."/>
            <person name="Newfeld S."/>
            <person name="Nielsen R."/>
            <person name="Noor M.A."/>
            <person name="O'Grady P."/>
            <person name="Pachter L."/>
            <person name="Papaceit M."/>
            <person name="Parisi M.J."/>
            <person name="Parisi M."/>
            <person name="Parts L."/>
            <person name="Pedersen J.S."/>
            <person name="Pesole G."/>
            <person name="Phillippy A.M."/>
            <person name="Ponting C.P."/>
            <person name="Pop M."/>
            <person name="Porcelli D."/>
            <person name="Powell J.R."/>
            <person name="Prohaska S."/>
            <person name="Pruitt K."/>
            <person name="Puig M."/>
            <person name="Quesneville H."/>
            <person name="Ram K.R."/>
            <person name="Rand D."/>
            <person name="Rasmussen M.D."/>
            <person name="Reed L.K."/>
            <person name="Reenan R."/>
            <person name="Reily A."/>
            <person name="Remington K.A."/>
            <person name="Rieger T.T."/>
            <person name="Ritchie M.G."/>
            <person name="Robin C."/>
            <person name="Rogers Y.H."/>
            <person name="Rohde C."/>
            <person name="Rozas J."/>
            <person name="Rubenfield M.J."/>
            <person name="Ruiz A."/>
            <person name="Russo S."/>
            <person name="Salzberg S.L."/>
            <person name="Sanchez-Gracia A."/>
            <person name="Saranga D.J."/>
            <person name="Sato H."/>
            <person name="Schaeffer S.W."/>
            <person name="Schatz M.C."/>
            <person name="Schlenke T."/>
            <person name="Schwartz R."/>
            <person name="Segarra C."/>
            <person name="Singh R.S."/>
            <person name="Sirot L."/>
            <person name="Sirota M."/>
            <person name="Sisneros N.B."/>
            <person name="Smith C.D."/>
            <person name="Smith T.F."/>
            <person name="Spieth J."/>
            <person name="Stage D.E."/>
            <person name="Stark A."/>
            <person name="Stephan W."/>
            <person name="Strausberg R.L."/>
            <person name="Strempel S."/>
            <person name="Sturgill D."/>
            <person name="Sutton G."/>
            <person name="Sutton G.G."/>
            <person name="Tao W."/>
            <person name="Teichmann S."/>
            <person name="Tobari Y.N."/>
            <person name="Tomimura Y."/>
            <person name="Tsolas J.M."/>
            <person name="Valente V.L."/>
            <person name="Venter E."/>
            <person name="Venter J.C."/>
            <person name="Vicario S."/>
            <person name="Vieira F.G."/>
            <person name="Vilella A.J."/>
            <person name="Villasante A."/>
            <person name="Walenz B."/>
            <person name="Wang J."/>
            <person name="Wasserman M."/>
            <person name="Watts T."/>
            <person name="Wilson D."/>
            <person name="Wilson R.K."/>
            <person name="Wing R.A."/>
            <person name="Wolfner M.F."/>
            <person name="Wong A."/>
            <person name="Wong G.K."/>
            <person name="Wu C.I."/>
            <person name="Wu G."/>
            <person name="Yamamoto D."/>
            <person name="Yang H.P."/>
            <person name="Yang S.P."/>
            <person name="Yorke J.A."/>
            <person name="Yoshida K."/>
            <person name="Zdobnov E."/>
            <person name="Zhang P."/>
            <person name="Zhang Y."/>
            <person name="Zimin A.V."/>
            <person name="Baldwin J."/>
            <person name="Abdouelleil A."/>
            <person name="Abdulkadir J."/>
            <person name="Abebe A."/>
            <person name="Abera B."/>
            <person name="Abreu J."/>
            <person name="Acer S.C."/>
            <person name="Aftuck L."/>
            <person name="Alexander A."/>
            <person name="An P."/>
            <person name="Anderson E."/>
            <person name="Anderson S."/>
            <person name="Arachi H."/>
            <person name="Azer M."/>
            <person name="Bachantsang P."/>
            <person name="Barry A."/>
            <person name="Bayul T."/>
            <person name="Berlin A."/>
            <person name="Bessette D."/>
            <person name="Bloom T."/>
            <person name="Blye J."/>
            <person name="Boguslavskiy L."/>
            <person name="Bonnet C."/>
            <person name="Boukhgalter B."/>
            <person name="Bourzgui I."/>
            <person name="Brown A."/>
            <person name="Cahill P."/>
            <person name="Channer S."/>
            <person name="Cheshatsang Y."/>
            <person name="Chuda L."/>
            <person name="Citroen M."/>
            <person name="Collymore A."/>
            <person name="Cooke P."/>
            <person name="Costello M."/>
            <person name="D'Aco K."/>
            <person name="Daza R."/>
            <person name="De Haan G."/>
            <person name="DeGray S."/>
            <person name="DeMaso C."/>
            <person name="Dhargay N."/>
            <person name="Dooley K."/>
            <person name="Dooley E."/>
            <person name="Doricent M."/>
            <person name="Dorje P."/>
            <person name="Dorjee K."/>
            <person name="Dupes A."/>
            <person name="Elong R."/>
            <person name="Falk J."/>
            <person name="Farina A."/>
            <person name="Faro S."/>
            <person name="Ferguson D."/>
            <person name="Fisher S."/>
            <person name="Foley C.D."/>
            <person name="Franke A."/>
            <person name="Friedrich D."/>
            <person name="Gadbois L."/>
            <person name="Gearin G."/>
            <person name="Gearin C.R."/>
            <person name="Giannoukos G."/>
            <person name="Goode T."/>
            <person name="Graham J."/>
            <person name="Grandbois E."/>
            <person name="Grewal S."/>
            <person name="Gyaltsen K."/>
            <person name="Hafez N."/>
            <person name="Hagos B."/>
            <person name="Hall J."/>
            <person name="Henson C."/>
            <person name="Hollinger A."/>
            <person name="Honan T."/>
            <person name="Huard M.D."/>
            <person name="Hughes L."/>
            <person name="Hurhula B."/>
            <person name="Husby M.E."/>
            <person name="Kamat A."/>
            <person name="Kanga B."/>
            <person name="Kashin S."/>
            <person name="Khazanovich D."/>
            <person name="Kisner P."/>
            <person name="Lance K."/>
            <person name="Lara M."/>
            <person name="Lee W."/>
            <person name="Lennon N."/>
            <person name="Letendre F."/>
            <person name="LeVine R."/>
            <person name="Lipovsky A."/>
            <person name="Liu X."/>
            <person name="Liu J."/>
            <person name="Liu S."/>
            <person name="Lokyitsang T."/>
            <person name="Lokyitsang Y."/>
            <person name="Lubonja R."/>
            <person name="Lui A."/>
            <person name="MacDonald P."/>
            <person name="Magnisalis V."/>
            <person name="Maru K."/>
            <person name="Matthews C."/>
            <person name="McCusker W."/>
            <person name="McDonough S."/>
            <person name="Mehta T."/>
            <person name="Meldrim J."/>
            <person name="Meneus L."/>
            <person name="Mihai O."/>
            <person name="Mihalev A."/>
            <person name="Mihova T."/>
            <person name="Mittelman R."/>
            <person name="Mlenga V."/>
            <person name="Montmayeur A."/>
            <person name="Mulrain L."/>
            <person name="Navidi A."/>
            <person name="Naylor J."/>
            <person name="Negash T."/>
            <person name="Nguyen T."/>
            <person name="Nguyen N."/>
            <person name="Nicol R."/>
            <person name="Norbu C."/>
            <person name="Norbu N."/>
            <person name="Novod N."/>
            <person name="O'Neill B."/>
            <person name="Osman S."/>
            <person name="Markiewicz E."/>
            <person name="Oyono O.L."/>
            <person name="Patti C."/>
            <person name="Phunkhang P."/>
            <person name="Pierre F."/>
            <person name="Priest M."/>
            <person name="Raghuraman S."/>
            <person name="Rege F."/>
            <person name="Reyes R."/>
            <person name="Rise C."/>
            <person name="Rogov P."/>
            <person name="Ross K."/>
            <person name="Ryan E."/>
            <person name="Settipalli S."/>
            <person name="Shea T."/>
            <person name="Sherpa N."/>
            <person name="Shi L."/>
            <person name="Shih D."/>
            <person name="Sparrow T."/>
            <person name="Spaulding J."/>
            <person name="Stalker J."/>
            <person name="Stange-Thomann N."/>
            <person name="Stavropoulos S."/>
            <person name="Stone C."/>
            <person name="Strader C."/>
            <person name="Tesfaye S."/>
            <person name="Thomson T."/>
            <person name="Thoulutsang Y."/>
            <person name="Thoulutsang D."/>
            <person name="Topham K."/>
            <person name="Topping I."/>
            <person name="Tsamla T."/>
            <person name="Vassiliev H."/>
            <person name="Vo A."/>
            <person name="Wangchuk T."/>
            <person name="Wangdi T."/>
            <person name="Weiand M."/>
            <person name="Wilkinson J."/>
            <person name="Wilson A."/>
            <person name="Yadav S."/>
            <person name="Young G."/>
            <person name="Yu Q."/>
            <person name="Zembek L."/>
            <person name="Zhong D."/>
            <person name="Zimmer A."/>
            <person name="Zwirko Z."/>
            <person name="Jaffe D.B."/>
            <person name="Alvarez P."/>
            <person name="Brockman W."/>
            <person name="Butler J."/>
            <person name="Chin C."/>
            <person name="Gnerre S."/>
            <person name="Grabherr M."/>
            <person name="Kleber M."/>
            <person name="Mauceli E."/>
            <person name="MacCallum I."/>
        </authorList>
    </citation>
    <scope>NUCLEOTIDE SEQUENCE [LARGE SCALE GENOMIC DNA]</scope>
    <source>
        <strain evidence="13">Tucson 15287-2541.00</strain>
    </source>
</reference>
<comment type="similarity">
    <text evidence="3">Belongs to the DRC10 family.</text>
</comment>
<dbReference type="eggNOG" id="ENOG502TCIR">
    <property type="taxonomic scope" value="Eukaryota"/>
</dbReference>
<evidence type="ECO:0000256" key="4">
    <source>
        <dbReference type="ARBA" id="ARBA00021752"/>
    </source>
</evidence>
<dbReference type="EMBL" id="CH916374">
    <property type="protein sequence ID" value="EDV91179.1"/>
    <property type="molecule type" value="Genomic_DNA"/>
</dbReference>
<keyword evidence="13" id="KW-1185">Reference proteome</keyword>
<dbReference type="KEGG" id="dgr:6568030"/>
<keyword evidence="6" id="KW-0282">Flagellum</keyword>
<feature type="coiled-coil region" evidence="10">
    <location>
        <begin position="113"/>
        <end position="140"/>
    </location>
</feature>
<keyword evidence="5" id="KW-0963">Cytoplasm</keyword>
<keyword evidence="10" id="KW-0175">Coiled coil</keyword>
<gene>
    <name evidence="12" type="primary">Dgri\GH15577</name>
    <name evidence="12" type="ORF">Dgri_GH15577</name>
</gene>
<dbReference type="OrthoDB" id="536093at2759"/>
<dbReference type="InParanoid" id="B4JUK9"/>
<evidence type="ECO:0000256" key="7">
    <source>
        <dbReference type="ARBA" id="ARBA00023069"/>
    </source>
</evidence>